<reference evidence="2" key="1">
    <citation type="submission" date="2009-11" db="EMBL/GenBank/DDBJ databases">
        <authorList>
            <consortium name="The Broad Institute Genome Sequencing Platform"/>
            <person name="Ward D."/>
            <person name="Feldgarden M."/>
            <person name="Earl A."/>
            <person name="Young S.K."/>
            <person name="Zeng Q."/>
            <person name="Koehrsen M."/>
            <person name="Alvarado L."/>
            <person name="Berlin A."/>
            <person name="Bochicchio J."/>
            <person name="Borenstein D."/>
            <person name="Chapman S.B."/>
            <person name="Chen Z."/>
            <person name="Engels R."/>
            <person name="Freedman E."/>
            <person name="Gellesch M."/>
            <person name="Goldberg J."/>
            <person name="Griggs A."/>
            <person name="Gujja S."/>
            <person name="Heilman E."/>
            <person name="Heiman D."/>
            <person name="Hepburn T."/>
            <person name="Howarth C."/>
            <person name="Jen D."/>
            <person name="Larson L."/>
            <person name="Lewis B."/>
            <person name="Mehta T."/>
            <person name="Park D."/>
            <person name="Pearson M."/>
            <person name="Roberts A."/>
            <person name="Saif S."/>
            <person name="Shea T."/>
            <person name="Shenoy N."/>
            <person name="Sisk P."/>
            <person name="Stolte C."/>
            <person name="Sykes S."/>
            <person name="Thomson T."/>
            <person name="Walk T."/>
            <person name="White J."/>
            <person name="Yandava C."/>
            <person name="Izard J."/>
            <person name="Baranova O.V."/>
            <person name="Blanton J.M."/>
            <person name="Tanner A.C."/>
            <person name="Dewhirst F.E."/>
            <person name="Haas B."/>
            <person name="Nusbaum C."/>
            <person name="Birren B."/>
        </authorList>
    </citation>
    <scope>NUCLEOTIDE SEQUENCE [LARGE SCALE GENOMIC DNA]</scope>
    <source>
        <strain evidence="2">1-1 BBBD Race 1</strain>
    </source>
</reference>
<reference evidence="2" key="2">
    <citation type="submission" date="2016-05" db="EMBL/GenBank/DDBJ databases">
        <title>Comparative analysis highlights variable genome content of wheat rusts and divergence of the mating loci.</title>
        <authorList>
            <person name="Cuomo C.A."/>
            <person name="Bakkeren G."/>
            <person name="Szabo L."/>
            <person name="Khalil H."/>
            <person name="Joly D."/>
            <person name="Goldberg J."/>
            <person name="Young S."/>
            <person name="Zeng Q."/>
            <person name="Fellers J."/>
        </authorList>
    </citation>
    <scope>NUCLEOTIDE SEQUENCE [LARGE SCALE GENOMIC DNA]</scope>
    <source>
        <strain evidence="2">1-1 BBBD Race 1</strain>
    </source>
</reference>
<dbReference type="AlphaFoldDB" id="A0A180GVW3"/>
<reference evidence="3" key="4">
    <citation type="submission" date="2025-05" db="UniProtKB">
        <authorList>
            <consortium name="EnsemblFungi"/>
        </authorList>
    </citation>
    <scope>IDENTIFICATION</scope>
    <source>
        <strain evidence="3">isolate 1-1 / race 1 (BBBD)</strain>
    </source>
</reference>
<proteinExistence type="predicted"/>
<dbReference type="EnsemblFungi" id="PTTG_00071-t43_1">
    <property type="protein sequence ID" value="PTTG_00071-t43_1-p1"/>
    <property type="gene ID" value="PTTG_00071"/>
</dbReference>
<reference evidence="3 4" key="3">
    <citation type="journal article" date="2017" name="G3 (Bethesda)">
        <title>Comparative analysis highlights variable genome content of wheat rusts and divergence of the mating loci.</title>
        <authorList>
            <person name="Cuomo C.A."/>
            <person name="Bakkeren G."/>
            <person name="Khalil H.B."/>
            <person name="Panwar V."/>
            <person name="Joly D."/>
            <person name="Linning R."/>
            <person name="Sakthikumar S."/>
            <person name="Song X."/>
            <person name="Adiconis X."/>
            <person name="Fan L."/>
            <person name="Goldberg J.M."/>
            <person name="Levin J.Z."/>
            <person name="Young S."/>
            <person name="Zeng Q."/>
            <person name="Anikster Y."/>
            <person name="Bruce M."/>
            <person name="Wang M."/>
            <person name="Yin C."/>
            <person name="McCallum B."/>
            <person name="Szabo L.J."/>
            <person name="Hulbert S."/>
            <person name="Chen X."/>
            <person name="Fellers J.P."/>
        </authorList>
    </citation>
    <scope>NUCLEOTIDE SEQUENCE</scope>
    <source>
        <strain evidence="4">Isolate 1-1 / race 1 (BBBD)</strain>
        <strain evidence="3">isolate 1-1 / race 1 (BBBD)</strain>
    </source>
</reference>
<evidence type="ECO:0000256" key="1">
    <source>
        <dbReference type="SAM" id="MobiDB-lite"/>
    </source>
</evidence>
<gene>
    <name evidence="2" type="ORF">PTTG_00071</name>
</gene>
<evidence type="ECO:0000313" key="4">
    <source>
        <dbReference type="Proteomes" id="UP000005240"/>
    </source>
</evidence>
<protein>
    <submittedName>
        <fullName evidence="2 3">Uncharacterized protein</fullName>
    </submittedName>
</protein>
<feature type="region of interest" description="Disordered" evidence="1">
    <location>
        <begin position="16"/>
        <end position="64"/>
    </location>
</feature>
<name>A0A180GVW3_PUCT1</name>
<dbReference type="Proteomes" id="UP000005240">
    <property type="component" value="Unassembled WGS sequence"/>
</dbReference>
<evidence type="ECO:0000313" key="2">
    <source>
        <dbReference type="EMBL" id="OAV96967.1"/>
    </source>
</evidence>
<keyword evidence="4" id="KW-1185">Reference proteome</keyword>
<accession>A0A180GVW3</accession>
<organism evidence="2">
    <name type="scientific">Puccinia triticina (isolate 1-1 / race 1 (BBBD))</name>
    <name type="common">Brown leaf rust fungus</name>
    <dbReference type="NCBI Taxonomy" id="630390"/>
    <lineage>
        <taxon>Eukaryota</taxon>
        <taxon>Fungi</taxon>
        <taxon>Dikarya</taxon>
        <taxon>Basidiomycota</taxon>
        <taxon>Pucciniomycotina</taxon>
        <taxon>Pucciniomycetes</taxon>
        <taxon>Pucciniales</taxon>
        <taxon>Pucciniaceae</taxon>
        <taxon>Puccinia</taxon>
    </lineage>
</organism>
<dbReference type="EMBL" id="ADAS02000016">
    <property type="protein sequence ID" value="OAV96967.1"/>
    <property type="molecule type" value="Genomic_DNA"/>
</dbReference>
<evidence type="ECO:0000313" key="3">
    <source>
        <dbReference type="EnsemblFungi" id="PTTG_00071-t43_1-p1"/>
    </source>
</evidence>
<dbReference type="VEuPathDB" id="FungiDB:PTTG_00071"/>
<sequence>MSALVYISKYIQVSEGKKKPTPSHLAQQADASWPSALPCLAGPKASGGRPPALKHKGGPQVSPPDCTIATADGGETTPELELQLTTPILQYPPGTLPTPPKPRTPNPAASSYHTATVLTAATPHDHCLDNRVTSPGRHYITPTTTRTAHDNAEYTPGQIGTSSCAHLTQESYMRQVGVTGRQRDYESRWRHRHTRLAARA</sequence>